<dbReference type="EMBL" id="JAZDWU010000007">
    <property type="protein sequence ID" value="KAK9997121.1"/>
    <property type="molecule type" value="Genomic_DNA"/>
</dbReference>
<keyword evidence="2" id="KW-1185">Reference proteome</keyword>
<dbReference type="PANTHER" id="PTHR35286:SF1">
    <property type="entry name" value="EXPRESSED PROTEIN"/>
    <property type="match status" value="1"/>
</dbReference>
<protein>
    <submittedName>
        <fullName evidence="1">Uncharacterized protein</fullName>
    </submittedName>
</protein>
<organism evidence="1 2">
    <name type="scientific">Lithocarpus litseifolius</name>
    <dbReference type="NCBI Taxonomy" id="425828"/>
    <lineage>
        <taxon>Eukaryota</taxon>
        <taxon>Viridiplantae</taxon>
        <taxon>Streptophyta</taxon>
        <taxon>Embryophyta</taxon>
        <taxon>Tracheophyta</taxon>
        <taxon>Spermatophyta</taxon>
        <taxon>Magnoliopsida</taxon>
        <taxon>eudicotyledons</taxon>
        <taxon>Gunneridae</taxon>
        <taxon>Pentapetalae</taxon>
        <taxon>rosids</taxon>
        <taxon>fabids</taxon>
        <taxon>Fagales</taxon>
        <taxon>Fagaceae</taxon>
        <taxon>Lithocarpus</taxon>
    </lineage>
</organism>
<gene>
    <name evidence="1" type="ORF">SO802_021807</name>
</gene>
<sequence length="66" mass="8212">MCVSYHEESDSDCRVWEWHRHVVFYDKNGYMREYLYGNYFGRMMMVRKVFGDESEEEDESHEERNS</sequence>
<proteinExistence type="predicted"/>
<name>A0AAW2CH70_9ROSI</name>
<comment type="caution">
    <text evidence="1">The sequence shown here is derived from an EMBL/GenBank/DDBJ whole genome shotgun (WGS) entry which is preliminary data.</text>
</comment>
<accession>A0AAW2CH70</accession>
<dbReference type="PANTHER" id="PTHR35286">
    <property type="entry name" value="EXPRESSED PROTEIN"/>
    <property type="match status" value="1"/>
</dbReference>
<evidence type="ECO:0000313" key="2">
    <source>
        <dbReference type="Proteomes" id="UP001459277"/>
    </source>
</evidence>
<dbReference type="AlphaFoldDB" id="A0AAW2CH70"/>
<evidence type="ECO:0000313" key="1">
    <source>
        <dbReference type="EMBL" id="KAK9997121.1"/>
    </source>
</evidence>
<reference evidence="1 2" key="1">
    <citation type="submission" date="2024-01" db="EMBL/GenBank/DDBJ databases">
        <title>A telomere-to-telomere, gap-free genome of sweet tea (Lithocarpus litseifolius).</title>
        <authorList>
            <person name="Zhou J."/>
        </authorList>
    </citation>
    <scope>NUCLEOTIDE SEQUENCE [LARGE SCALE GENOMIC DNA]</scope>
    <source>
        <strain evidence="1">Zhou-2022a</strain>
        <tissue evidence="1">Leaf</tissue>
    </source>
</reference>
<feature type="non-terminal residue" evidence="1">
    <location>
        <position position="66"/>
    </location>
</feature>
<dbReference type="Proteomes" id="UP001459277">
    <property type="component" value="Unassembled WGS sequence"/>
</dbReference>